<reference evidence="1" key="1">
    <citation type="journal article" date="2015" name="Nature">
        <title>Complex archaea that bridge the gap between prokaryotes and eukaryotes.</title>
        <authorList>
            <person name="Spang A."/>
            <person name="Saw J.H."/>
            <person name="Jorgensen S.L."/>
            <person name="Zaremba-Niedzwiedzka K."/>
            <person name="Martijn J."/>
            <person name="Lind A.E."/>
            <person name="van Eijk R."/>
            <person name="Schleper C."/>
            <person name="Guy L."/>
            <person name="Ettema T.J."/>
        </authorList>
    </citation>
    <scope>NUCLEOTIDE SEQUENCE</scope>
</reference>
<sequence>MTPVVIENPIIKMKDEMVKDFLLII</sequence>
<dbReference type="EMBL" id="LAZR01040524">
    <property type="protein sequence ID" value="KKL14271.1"/>
    <property type="molecule type" value="Genomic_DNA"/>
</dbReference>
<evidence type="ECO:0000313" key="1">
    <source>
        <dbReference type="EMBL" id="KKL14271.1"/>
    </source>
</evidence>
<accession>A0A0F9D925</accession>
<gene>
    <name evidence="1" type="ORF">LCGC14_2517410</name>
</gene>
<protein>
    <submittedName>
        <fullName evidence="1">Uncharacterized protein</fullName>
    </submittedName>
</protein>
<name>A0A0F9D925_9ZZZZ</name>
<feature type="non-terminal residue" evidence="1">
    <location>
        <position position="25"/>
    </location>
</feature>
<comment type="caution">
    <text evidence="1">The sequence shown here is derived from an EMBL/GenBank/DDBJ whole genome shotgun (WGS) entry which is preliminary data.</text>
</comment>
<organism evidence="1">
    <name type="scientific">marine sediment metagenome</name>
    <dbReference type="NCBI Taxonomy" id="412755"/>
    <lineage>
        <taxon>unclassified sequences</taxon>
        <taxon>metagenomes</taxon>
        <taxon>ecological metagenomes</taxon>
    </lineage>
</organism>
<proteinExistence type="predicted"/>
<dbReference type="AlphaFoldDB" id="A0A0F9D925"/>